<accession>A0A8C5ZSU9</accession>
<dbReference type="Proteomes" id="UP000694407">
    <property type="component" value="Unplaced"/>
</dbReference>
<evidence type="ECO:0000256" key="1">
    <source>
        <dbReference type="SAM" id="MobiDB-lite"/>
    </source>
</evidence>
<keyword evidence="3" id="KW-1185">Reference proteome</keyword>
<protein>
    <submittedName>
        <fullName evidence="2">Uncharacterized protein</fullName>
    </submittedName>
</protein>
<dbReference type="GeneTree" id="ENSGT00390000015477"/>
<reference evidence="2" key="1">
    <citation type="submission" date="2025-08" db="UniProtKB">
        <authorList>
            <consortium name="Ensembl"/>
        </authorList>
    </citation>
    <scope>IDENTIFICATION</scope>
</reference>
<evidence type="ECO:0000313" key="2">
    <source>
        <dbReference type="Ensembl" id="ENSMMMP00000019852.1"/>
    </source>
</evidence>
<evidence type="ECO:0000313" key="3">
    <source>
        <dbReference type="Proteomes" id="UP000694407"/>
    </source>
</evidence>
<dbReference type="AlphaFoldDB" id="A0A8C5ZSU9"/>
<reference evidence="2" key="2">
    <citation type="submission" date="2025-09" db="UniProtKB">
        <authorList>
            <consortium name="Ensembl"/>
        </authorList>
    </citation>
    <scope>IDENTIFICATION</scope>
</reference>
<dbReference type="Ensembl" id="ENSMMMT00000022565.1">
    <property type="protein sequence ID" value="ENSMMMP00000019852.1"/>
    <property type="gene ID" value="ENSMMMG00000017557.1"/>
</dbReference>
<proteinExistence type="predicted"/>
<dbReference type="PANTHER" id="PTHR40708">
    <property type="entry name" value="RIKEN CDNA 1700113H08 GENE"/>
    <property type="match status" value="1"/>
</dbReference>
<organism evidence="2 3">
    <name type="scientific">Marmota marmota marmota</name>
    <name type="common">Alpine marmot</name>
    <dbReference type="NCBI Taxonomy" id="9994"/>
    <lineage>
        <taxon>Eukaryota</taxon>
        <taxon>Metazoa</taxon>
        <taxon>Chordata</taxon>
        <taxon>Craniata</taxon>
        <taxon>Vertebrata</taxon>
        <taxon>Euteleostomi</taxon>
        <taxon>Mammalia</taxon>
        <taxon>Eutheria</taxon>
        <taxon>Euarchontoglires</taxon>
        <taxon>Glires</taxon>
        <taxon>Rodentia</taxon>
        <taxon>Sciuromorpha</taxon>
        <taxon>Sciuridae</taxon>
        <taxon>Xerinae</taxon>
        <taxon>Marmotini</taxon>
        <taxon>Marmota</taxon>
    </lineage>
</organism>
<sequence>YSFEARSPDFRLHSFKLMYLPFAIFSERTQSPVTGERLLHNRQSIIPRSSVSTDSFEEENRQEACSSSASSGERDEDSLSLTLRGENVQKIVSKTSKQAWSIPFFAPKMANKPSLPHSEHPVYLEATSRYTRLQNQSLSDSKGNSRKTRSRSAPPSAGWSPWEPRLEDRAAVTVDFRAHPDSPKGLPGAPGNAVGRGAVAMVAEMLPKHPRVPEERRLRAEASLSSLSGNLEEEPLPGPAGASTHFHSKRLIKVCTAAPPRPPQPFHTACSQAFPRPVVNAHLR</sequence>
<dbReference type="Pfam" id="PF15380">
    <property type="entry name" value="DUF4607"/>
    <property type="match status" value="1"/>
</dbReference>
<feature type="region of interest" description="Disordered" evidence="1">
    <location>
        <begin position="133"/>
        <end position="164"/>
    </location>
</feature>
<feature type="region of interest" description="Disordered" evidence="1">
    <location>
        <begin position="49"/>
        <end position="81"/>
    </location>
</feature>
<dbReference type="InterPro" id="IPR029288">
    <property type="entry name" value="DUF4607"/>
</dbReference>
<name>A0A8C5ZSU9_MARMA</name>
<dbReference type="PANTHER" id="PTHR40708:SF1">
    <property type="entry name" value="RIKEN CDNA 1700113H08 GENE"/>
    <property type="match status" value="1"/>
</dbReference>
<feature type="compositionally biased region" description="Polar residues" evidence="1">
    <location>
        <begin position="133"/>
        <end position="142"/>
    </location>
</feature>